<name>A0AAV6VVP9_9ARAC</name>
<evidence type="ECO:0000313" key="2">
    <source>
        <dbReference type="Proteomes" id="UP000827092"/>
    </source>
</evidence>
<organism evidence="1 2">
    <name type="scientific">Oedothorax gibbosus</name>
    <dbReference type="NCBI Taxonomy" id="931172"/>
    <lineage>
        <taxon>Eukaryota</taxon>
        <taxon>Metazoa</taxon>
        <taxon>Ecdysozoa</taxon>
        <taxon>Arthropoda</taxon>
        <taxon>Chelicerata</taxon>
        <taxon>Arachnida</taxon>
        <taxon>Araneae</taxon>
        <taxon>Araneomorphae</taxon>
        <taxon>Entelegynae</taxon>
        <taxon>Araneoidea</taxon>
        <taxon>Linyphiidae</taxon>
        <taxon>Erigoninae</taxon>
        <taxon>Oedothorax</taxon>
    </lineage>
</organism>
<protein>
    <submittedName>
        <fullName evidence="1">Uncharacterized protein</fullName>
    </submittedName>
</protein>
<dbReference type="Proteomes" id="UP000827092">
    <property type="component" value="Unassembled WGS sequence"/>
</dbReference>
<gene>
    <name evidence="1" type="ORF">JTE90_002705</name>
</gene>
<sequence length="76" mass="8808">MSRFRRSLLPRQPLHIFSLRNSQSGVKVCAWQNSKCEEKTSIYLTHFHQNEFFALFAAKPLDTRDCASANLKGEHL</sequence>
<evidence type="ECO:0000313" key="1">
    <source>
        <dbReference type="EMBL" id="KAG8201027.1"/>
    </source>
</evidence>
<reference evidence="1 2" key="1">
    <citation type="journal article" date="2022" name="Nat. Ecol. Evol.">
        <title>A masculinizing supergene underlies an exaggerated male reproductive morph in a spider.</title>
        <authorList>
            <person name="Hendrickx F."/>
            <person name="De Corte Z."/>
            <person name="Sonet G."/>
            <person name="Van Belleghem S.M."/>
            <person name="Kostlbacher S."/>
            <person name="Vangestel C."/>
        </authorList>
    </citation>
    <scope>NUCLEOTIDE SEQUENCE [LARGE SCALE GENOMIC DNA]</scope>
    <source>
        <strain evidence="1">W744_W776</strain>
    </source>
</reference>
<dbReference type="AlphaFoldDB" id="A0AAV6VVP9"/>
<accession>A0AAV6VVP9</accession>
<proteinExistence type="predicted"/>
<comment type="caution">
    <text evidence="1">The sequence shown here is derived from an EMBL/GenBank/DDBJ whole genome shotgun (WGS) entry which is preliminary data.</text>
</comment>
<keyword evidence="2" id="KW-1185">Reference proteome</keyword>
<dbReference type="EMBL" id="JAFNEN010000009">
    <property type="protein sequence ID" value="KAG8201027.1"/>
    <property type="molecule type" value="Genomic_DNA"/>
</dbReference>